<dbReference type="EMBL" id="OBEJ01000001">
    <property type="protein sequence ID" value="SNZ04727.1"/>
    <property type="molecule type" value="Genomic_DNA"/>
</dbReference>
<protein>
    <submittedName>
        <fullName evidence="1">Uncharacterized protein</fullName>
    </submittedName>
</protein>
<reference evidence="1 2" key="1">
    <citation type="submission" date="2017-09" db="EMBL/GenBank/DDBJ databases">
        <authorList>
            <person name="Ehlers B."/>
            <person name="Leendertz F.H."/>
        </authorList>
    </citation>
    <scope>NUCLEOTIDE SEQUENCE [LARGE SCALE GENOMIC DNA]</scope>
    <source>
        <strain evidence="1 2">DSM 27208</strain>
    </source>
</reference>
<dbReference type="AlphaFoldDB" id="A0A285N783"/>
<accession>A0A285N783</accession>
<evidence type="ECO:0000313" key="2">
    <source>
        <dbReference type="Proteomes" id="UP000219453"/>
    </source>
</evidence>
<gene>
    <name evidence="1" type="ORF">SAMN06269185_0658</name>
</gene>
<dbReference type="RefSeq" id="WP_097007661.1">
    <property type="nucleotide sequence ID" value="NZ_OBEJ01000001.1"/>
</dbReference>
<name>A0A285N783_NATPI</name>
<proteinExistence type="predicted"/>
<evidence type="ECO:0000313" key="1">
    <source>
        <dbReference type="EMBL" id="SNZ04727.1"/>
    </source>
</evidence>
<organism evidence="1 2">
    <name type="scientific">Natronoarchaeum philippinense</name>
    <dbReference type="NCBI Taxonomy" id="558529"/>
    <lineage>
        <taxon>Archaea</taxon>
        <taxon>Methanobacteriati</taxon>
        <taxon>Methanobacteriota</taxon>
        <taxon>Stenosarchaea group</taxon>
        <taxon>Halobacteria</taxon>
        <taxon>Halobacteriales</taxon>
        <taxon>Natronoarchaeaceae</taxon>
    </lineage>
</organism>
<keyword evidence="2" id="KW-1185">Reference proteome</keyword>
<dbReference type="Proteomes" id="UP000219453">
    <property type="component" value="Unassembled WGS sequence"/>
</dbReference>
<sequence>MVLKRLLGSKKSRAFTALSALAQAGREFSRGDTKLGAVFVGLAALAYRSTAASVAAQGLIWWYRRRGGAAEHSV</sequence>